<proteinExistence type="predicted"/>
<keyword evidence="2 5" id="KW-0238">DNA-binding</keyword>
<dbReference type="PROSITE" id="PS50043">
    <property type="entry name" value="HTH_LUXR_2"/>
    <property type="match status" value="1"/>
</dbReference>
<name>A0A917PBC5_9ACTN</name>
<keyword evidence="1" id="KW-0805">Transcription regulation</keyword>
<feature type="domain" description="HTH luxR-type" evidence="4">
    <location>
        <begin position="139"/>
        <end position="204"/>
    </location>
</feature>
<dbReference type="GO" id="GO:0003677">
    <property type="term" value="F:DNA binding"/>
    <property type="evidence" value="ECO:0007669"/>
    <property type="project" value="UniProtKB-KW"/>
</dbReference>
<evidence type="ECO:0000256" key="2">
    <source>
        <dbReference type="ARBA" id="ARBA00023125"/>
    </source>
</evidence>
<dbReference type="AlphaFoldDB" id="A0A917PBC5"/>
<dbReference type="GO" id="GO:0006355">
    <property type="term" value="P:regulation of DNA-templated transcription"/>
    <property type="evidence" value="ECO:0007669"/>
    <property type="project" value="InterPro"/>
</dbReference>
<dbReference type="Pfam" id="PF00196">
    <property type="entry name" value="GerE"/>
    <property type="match status" value="1"/>
</dbReference>
<comment type="caution">
    <text evidence="5">The sequence shown here is derived from an EMBL/GenBank/DDBJ whole genome shotgun (WGS) entry which is preliminary data.</text>
</comment>
<evidence type="ECO:0000313" key="5">
    <source>
        <dbReference type="EMBL" id="GGJ69699.1"/>
    </source>
</evidence>
<dbReference type="InterPro" id="IPR000792">
    <property type="entry name" value="Tscrpt_reg_LuxR_C"/>
</dbReference>
<reference evidence="5" key="2">
    <citation type="submission" date="2020-09" db="EMBL/GenBank/DDBJ databases">
        <authorList>
            <person name="Sun Q."/>
            <person name="Zhou Y."/>
        </authorList>
    </citation>
    <scope>NUCLEOTIDE SEQUENCE</scope>
    <source>
        <strain evidence="5">CGMCC 4.7272</strain>
    </source>
</reference>
<dbReference type="EMBL" id="BMMU01000056">
    <property type="protein sequence ID" value="GGJ69699.1"/>
    <property type="molecule type" value="Genomic_DNA"/>
</dbReference>
<dbReference type="CDD" id="cd06170">
    <property type="entry name" value="LuxR_C_like"/>
    <property type="match status" value="1"/>
</dbReference>
<evidence type="ECO:0000256" key="3">
    <source>
        <dbReference type="ARBA" id="ARBA00023163"/>
    </source>
</evidence>
<accession>A0A917PBC5</accession>
<organism evidence="5 6">
    <name type="scientific">Streptomyces lacrimifluminis</name>
    <dbReference type="NCBI Taxonomy" id="1500077"/>
    <lineage>
        <taxon>Bacteria</taxon>
        <taxon>Bacillati</taxon>
        <taxon>Actinomycetota</taxon>
        <taxon>Actinomycetes</taxon>
        <taxon>Kitasatosporales</taxon>
        <taxon>Streptomycetaceae</taxon>
        <taxon>Streptomyces</taxon>
    </lineage>
</organism>
<evidence type="ECO:0000313" key="6">
    <source>
        <dbReference type="Proteomes" id="UP000625682"/>
    </source>
</evidence>
<dbReference type="InterPro" id="IPR016032">
    <property type="entry name" value="Sig_transdc_resp-reg_C-effctor"/>
</dbReference>
<keyword evidence="6" id="KW-1185">Reference proteome</keyword>
<dbReference type="RefSeq" id="WP_189152150.1">
    <property type="nucleotide sequence ID" value="NZ_BAABER010000067.1"/>
</dbReference>
<sequence>MHRVLLTGGHALVRDAYAHLIEASAALTVQAQIPALDQALDQLLFLRPDILVIDTLALAPSPRTTTLLSLRQAAARTRLALIGDIPVEDVDSLLRVGVTGILSPHVEVDHFVMALDVVGRGGLIVSSPTDRTSTPANPPDPMLDQLSARELQILALVATQHSNNALAHLLGISPLTIKTHVNRILRKLGASTRAHLVAIAYESGLVTPGL</sequence>
<dbReference type="PANTHER" id="PTHR44688:SF16">
    <property type="entry name" value="DNA-BINDING TRANSCRIPTIONAL ACTIVATOR DEVR_DOSR"/>
    <property type="match status" value="1"/>
</dbReference>
<protein>
    <submittedName>
        <fullName evidence="5">DNA-binding response regulator</fullName>
    </submittedName>
</protein>
<gene>
    <name evidence="5" type="ORF">GCM10012282_78310</name>
</gene>
<dbReference type="PANTHER" id="PTHR44688">
    <property type="entry name" value="DNA-BINDING TRANSCRIPTIONAL ACTIVATOR DEVR_DOSR"/>
    <property type="match status" value="1"/>
</dbReference>
<keyword evidence="3" id="KW-0804">Transcription</keyword>
<dbReference type="Gene3D" id="3.40.50.2300">
    <property type="match status" value="1"/>
</dbReference>
<dbReference type="SUPFAM" id="SSF46894">
    <property type="entry name" value="C-terminal effector domain of the bipartite response regulators"/>
    <property type="match status" value="1"/>
</dbReference>
<dbReference type="PRINTS" id="PR00038">
    <property type="entry name" value="HTHLUXR"/>
</dbReference>
<dbReference type="Proteomes" id="UP000625682">
    <property type="component" value="Unassembled WGS sequence"/>
</dbReference>
<evidence type="ECO:0000259" key="4">
    <source>
        <dbReference type="PROSITE" id="PS50043"/>
    </source>
</evidence>
<evidence type="ECO:0000256" key="1">
    <source>
        <dbReference type="ARBA" id="ARBA00023015"/>
    </source>
</evidence>
<reference evidence="5" key="1">
    <citation type="journal article" date="2014" name="Int. J. Syst. Evol. Microbiol.">
        <title>Complete genome sequence of Corynebacterium casei LMG S-19264T (=DSM 44701T), isolated from a smear-ripened cheese.</title>
        <authorList>
            <consortium name="US DOE Joint Genome Institute (JGI-PGF)"/>
            <person name="Walter F."/>
            <person name="Albersmeier A."/>
            <person name="Kalinowski J."/>
            <person name="Ruckert C."/>
        </authorList>
    </citation>
    <scope>NUCLEOTIDE SEQUENCE</scope>
    <source>
        <strain evidence="5">CGMCC 4.7272</strain>
    </source>
</reference>
<dbReference type="SMART" id="SM00421">
    <property type="entry name" value="HTH_LUXR"/>
    <property type="match status" value="1"/>
</dbReference>